<reference evidence="4" key="1">
    <citation type="submission" date="2016-08" db="EMBL/GenBank/DDBJ databases">
        <authorList>
            <person name="Loux V."/>
            <person name="Rue O."/>
        </authorList>
    </citation>
    <scope>NUCLEOTIDE SEQUENCE [LARGE SCALE GENOMIC DNA]</scope>
    <source>
        <strain evidence="4">INRA Bc05-F1</strain>
    </source>
</reference>
<dbReference type="REBASE" id="177495">
    <property type="entry name" value="BceF1ORF969P"/>
</dbReference>
<dbReference type="AlphaFoldDB" id="A0A1C4AN40"/>
<sequence>MLFTNNLNQLIFSQHNRIDCDELFIISGYVGPSPIQRLSQLPIKTTVIYGMYGSESISTKLHNTLIPLHKQSQNEILYSKIPVHSKCYIWRCKGEITYALIGSANFSTNGLTTPFRESLVQVANETFSDLGIYLDQVIHNSIPCNSSLVRTTTRTTTSLNNTSAIAINSLCTMVLYDPKRNTVPNGSGLNWGHSPNAHNKLGDAYIPIRTMHIRNFPTLFPAKKTYPSVNAGGRAHRQNDSVELIWDDGTVMDALLEGSQPVNGIQYPKQLSSFPSKNTLGVYMRKRLGLSPSALVTKADLDRYGRDNITISLLQNGTYFVDFSV</sequence>
<evidence type="ECO:0000313" key="4">
    <source>
        <dbReference type="Proteomes" id="UP000196052"/>
    </source>
</evidence>
<name>A0A1C4AN40_9BACI</name>
<feature type="domain" description="Restriction endonuclease type II NgoFVII N-terminal" evidence="1">
    <location>
        <begin position="6"/>
        <end position="149"/>
    </location>
</feature>
<dbReference type="Pfam" id="PF09565">
    <property type="entry name" value="RE_NgoFVII"/>
    <property type="match status" value="1"/>
</dbReference>
<dbReference type="Gene3D" id="3.30.870.10">
    <property type="entry name" value="Endonuclease Chain A"/>
    <property type="match status" value="1"/>
</dbReference>
<dbReference type="InterPro" id="IPR019065">
    <property type="entry name" value="RE_NgoFVII_N"/>
</dbReference>
<accession>A0A1C4AN40</accession>
<dbReference type="CDD" id="cd09117">
    <property type="entry name" value="PLDc_Bfil_DEXD_like"/>
    <property type="match status" value="1"/>
</dbReference>
<dbReference type="Pfam" id="PF20731">
    <property type="entry name" value="RE_NgoFVII_C"/>
    <property type="match status" value="1"/>
</dbReference>
<proteinExistence type="predicted"/>
<organism evidence="3 4">
    <name type="scientific">Bacillus wiedmannii</name>
    <dbReference type="NCBI Taxonomy" id="1890302"/>
    <lineage>
        <taxon>Bacteria</taxon>
        <taxon>Bacillati</taxon>
        <taxon>Bacillota</taxon>
        <taxon>Bacilli</taxon>
        <taxon>Bacillales</taxon>
        <taxon>Bacillaceae</taxon>
        <taxon>Bacillus</taxon>
        <taxon>Bacillus cereus group</taxon>
    </lineage>
</organism>
<gene>
    <name evidence="3" type="ORF">BC05F1_00968</name>
</gene>
<evidence type="ECO:0000259" key="2">
    <source>
        <dbReference type="Pfam" id="PF20731"/>
    </source>
</evidence>
<protein>
    <recommendedName>
        <fullName evidence="5">NgoFVII family restriction endonuclease</fullName>
    </recommendedName>
</protein>
<evidence type="ECO:0000259" key="1">
    <source>
        <dbReference type="Pfam" id="PF09565"/>
    </source>
</evidence>
<dbReference type="Proteomes" id="UP000196052">
    <property type="component" value="Unassembled WGS sequence"/>
</dbReference>
<evidence type="ECO:0008006" key="5">
    <source>
        <dbReference type="Google" id="ProtNLM"/>
    </source>
</evidence>
<evidence type="ECO:0000313" key="3">
    <source>
        <dbReference type="EMBL" id="SCB95917.1"/>
    </source>
</evidence>
<dbReference type="RefSeq" id="WP_088121425.1">
    <property type="nucleotide sequence ID" value="NZ_FMBE01000012.1"/>
</dbReference>
<dbReference type="InterPro" id="IPR048923">
    <property type="entry name" value="RE_NgoFVII_C"/>
</dbReference>
<feature type="domain" description="Restriction endonuclease type II NgoFVII C-terminal B3-like DNA-binding" evidence="2">
    <location>
        <begin position="179"/>
        <end position="313"/>
    </location>
</feature>
<dbReference type="EMBL" id="FMBE01000012">
    <property type="protein sequence ID" value="SCB95917.1"/>
    <property type="molecule type" value="Genomic_DNA"/>
</dbReference>